<dbReference type="InterPro" id="IPR036770">
    <property type="entry name" value="Ankyrin_rpt-contain_sf"/>
</dbReference>
<evidence type="ECO:0000256" key="3">
    <source>
        <dbReference type="SAM" id="MobiDB-lite"/>
    </source>
</evidence>
<dbReference type="InterPro" id="IPR002110">
    <property type="entry name" value="Ankyrin_rpt"/>
</dbReference>
<keyword evidence="2" id="KW-0040">ANK repeat</keyword>
<dbReference type="SMART" id="SM00248">
    <property type="entry name" value="ANK"/>
    <property type="match status" value="2"/>
</dbReference>
<accession>A0AAW1PG76</accession>
<name>A0AAW1PG76_9CHLO</name>
<dbReference type="PANTHER" id="PTHR24126">
    <property type="entry name" value="ANKYRIN REPEAT, PH AND SEC7 DOMAIN CONTAINING PROTEIN SECG-RELATED"/>
    <property type="match status" value="1"/>
</dbReference>
<evidence type="ECO:0000313" key="4">
    <source>
        <dbReference type="EMBL" id="KAK9808893.1"/>
    </source>
</evidence>
<dbReference type="Proteomes" id="UP001489004">
    <property type="component" value="Unassembled WGS sequence"/>
</dbReference>
<feature type="compositionally biased region" description="Polar residues" evidence="3">
    <location>
        <begin position="1"/>
        <end position="10"/>
    </location>
</feature>
<dbReference type="Pfam" id="PF12796">
    <property type="entry name" value="Ank_2"/>
    <property type="match status" value="1"/>
</dbReference>
<dbReference type="PANTHER" id="PTHR24126:SF14">
    <property type="entry name" value="ANK_REP_REGION DOMAIN-CONTAINING PROTEIN"/>
    <property type="match status" value="1"/>
</dbReference>
<reference evidence="4 5" key="1">
    <citation type="journal article" date="2024" name="Nat. Commun.">
        <title>Phylogenomics reveals the evolutionary origins of lichenization in chlorophyte algae.</title>
        <authorList>
            <person name="Puginier C."/>
            <person name="Libourel C."/>
            <person name="Otte J."/>
            <person name="Skaloud P."/>
            <person name="Haon M."/>
            <person name="Grisel S."/>
            <person name="Petersen M."/>
            <person name="Berrin J.G."/>
            <person name="Delaux P.M."/>
            <person name="Dal Grande F."/>
            <person name="Keller J."/>
        </authorList>
    </citation>
    <scope>NUCLEOTIDE SEQUENCE [LARGE SCALE GENOMIC DNA]</scope>
    <source>
        <strain evidence="4 5">SAG 2043</strain>
    </source>
</reference>
<evidence type="ECO:0000256" key="2">
    <source>
        <dbReference type="ARBA" id="ARBA00023043"/>
    </source>
</evidence>
<dbReference type="EMBL" id="JALJOR010000011">
    <property type="protein sequence ID" value="KAK9808893.1"/>
    <property type="molecule type" value="Genomic_DNA"/>
</dbReference>
<dbReference type="AlphaFoldDB" id="A0AAW1PG76"/>
<protein>
    <submittedName>
        <fullName evidence="4">Uncharacterized protein</fullName>
    </submittedName>
</protein>
<evidence type="ECO:0000256" key="1">
    <source>
        <dbReference type="ARBA" id="ARBA00022737"/>
    </source>
</evidence>
<dbReference type="SUPFAM" id="SSF48403">
    <property type="entry name" value="Ankyrin repeat"/>
    <property type="match status" value="1"/>
</dbReference>
<sequence length="302" mass="32780">MEAPAVSSQDIKLGAPGSETDPLARGSPGEPLAFLPDGRLTSVHNYTWPGIEYGEPPSCKYSFFEYIDPLRLGDLELFKLVEAGSAAWWSVDMDRGAGAALHFAVDHGQLACVRFLVEERAAPVNQQDCRRGWTPLLRCARMVHHTNAPYLQIFEYLLQQGADPNLLAQAGAIEPGTGEAGPAQHVLQVAAEKGRGWHPGQVRALLADLIEKYKDVAKRPAYVYQGGPIGQEAALVLQSWVAMPTVYPPANWQAPPPAGFLAAQGIRKTADETWRPAGEDGSCFLRPMTDTELAQQAKQIAS</sequence>
<proteinExistence type="predicted"/>
<keyword evidence="1" id="KW-0677">Repeat</keyword>
<evidence type="ECO:0000313" key="5">
    <source>
        <dbReference type="Proteomes" id="UP001489004"/>
    </source>
</evidence>
<feature type="region of interest" description="Disordered" evidence="3">
    <location>
        <begin position="1"/>
        <end position="28"/>
    </location>
</feature>
<comment type="caution">
    <text evidence="4">The sequence shown here is derived from an EMBL/GenBank/DDBJ whole genome shotgun (WGS) entry which is preliminary data.</text>
</comment>
<keyword evidence="5" id="KW-1185">Reference proteome</keyword>
<dbReference type="Gene3D" id="1.25.40.20">
    <property type="entry name" value="Ankyrin repeat-containing domain"/>
    <property type="match status" value="1"/>
</dbReference>
<organism evidence="4 5">
    <name type="scientific">[Myrmecia] bisecta</name>
    <dbReference type="NCBI Taxonomy" id="41462"/>
    <lineage>
        <taxon>Eukaryota</taxon>
        <taxon>Viridiplantae</taxon>
        <taxon>Chlorophyta</taxon>
        <taxon>core chlorophytes</taxon>
        <taxon>Trebouxiophyceae</taxon>
        <taxon>Trebouxiales</taxon>
        <taxon>Trebouxiaceae</taxon>
        <taxon>Myrmecia</taxon>
    </lineage>
</organism>
<gene>
    <name evidence="4" type="ORF">WJX72_005921</name>
</gene>